<dbReference type="InterPro" id="IPR016181">
    <property type="entry name" value="Acyl_CoA_acyltransferase"/>
</dbReference>
<dbReference type="AlphaFoldDB" id="W4M055"/>
<name>W4M055_9BACT</name>
<proteinExistence type="predicted"/>
<gene>
    <name evidence="2" type="ORF">ETSY2_33060</name>
</gene>
<dbReference type="InterPro" id="IPR000182">
    <property type="entry name" value="GNAT_dom"/>
</dbReference>
<dbReference type="SUPFAM" id="SSF55729">
    <property type="entry name" value="Acyl-CoA N-acyltransferases (Nat)"/>
    <property type="match status" value="1"/>
</dbReference>
<dbReference type="EMBL" id="AZHX01001413">
    <property type="protein sequence ID" value="ETX03560.1"/>
    <property type="molecule type" value="Genomic_DNA"/>
</dbReference>
<comment type="caution">
    <text evidence="2">The sequence shown here is derived from an EMBL/GenBank/DDBJ whole genome shotgun (WGS) entry which is preliminary data.</text>
</comment>
<feature type="domain" description="N-acetyltransferase" evidence="1">
    <location>
        <begin position="14"/>
        <end position="156"/>
    </location>
</feature>
<keyword evidence="3" id="KW-1185">Reference proteome</keyword>
<dbReference type="GO" id="GO:0016747">
    <property type="term" value="F:acyltransferase activity, transferring groups other than amino-acyl groups"/>
    <property type="evidence" value="ECO:0007669"/>
    <property type="project" value="InterPro"/>
</dbReference>
<dbReference type="PROSITE" id="PS51186">
    <property type="entry name" value="GNAT"/>
    <property type="match status" value="1"/>
</dbReference>
<sequence length="156" mass="17751">MTKTTISVNRGSSVALCEITEETLRPILNLKVAPEQEKFVANNAVSIAQAHFSKHAWFRAIYADETPVGFVMLHDEPEKTEYYLWRFMIDARYQKMGFGRQAIHLLIEHVKTRPNAAELFVSYVPGEGSPKAFYEGVGFEHTGEEEDGEKVMKIKL</sequence>
<dbReference type="Pfam" id="PF00583">
    <property type="entry name" value="Acetyltransf_1"/>
    <property type="match status" value="1"/>
</dbReference>
<dbReference type="Gene3D" id="3.40.630.30">
    <property type="match status" value="1"/>
</dbReference>
<dbReference type="Proteomes" id="UP000019140">
    <property type="component" value="Unassembled WGS sequence"/>
</dbReference>
<evidence type="ECO:0000259" key="1">
    <source>
        <dbReference type="PROSITE" id="PS51186"/>
    </source>
</evidence>
<organism evidence="2 3">
    <name type="scientific">Candidatus Entotheonella gemina</name>
    <dbReference type="NCBI Taxonomy" id="1429439"/>
    <lineage>
        <taxon>Bacteria</taxon>
        <taxon>Pseudomonadati</taxon>
        <taxon>Nitrospinota/Tectimicrobiota group</taxon>
        <taxon>Candidatus Tectimicrobiota</taxon>
        <taxon>Candidatus Entotheonellia</taxon>
        <taxon>Candidatus Entotheonellales</taxon>
        <taxon>Candidatus Entotheonellaceae</taxon>
        <taxon>Candidatus Entotheonella</taxon>
    </lineage>
</organism>
<accession>W4M055</accession>
<evidence type="ECO:0000313" key="3">
    <source>
        <dbReference type="Proteomes" id="UP000019140"/>
    </source>
</evidence>
<dbReference type="HOGENOM" id="CLU_111226_4_0_7"/>
<protein>
    <recommendedName>
        <fullName evidence="1">N-acetyltransferase domain-containing protein</fullName>
    </recommendedName>
</protein>
<reference evidence="2 3" key="1">
    <citation type="journal article" date="2014" name="Nature">
        <title>An environmental bacterial taxon with a large and distinct metabolic repertoire.</title>
        <authorList>
            <person name="Wilson M.C."/>
            <person name="Mori T."/>
            <person name="Ruckert C."/>
            <person name="Uria A.R."/>
            <person name="Helf M.J."/>
            <person name="Takada K."/>
            <person name="Gernert C."/>
            <person name="Steffens U.A."/>
            <person name="Heycke N."/>
            <person name="Schmitt S."/>
            <person name="Rinke C."/>
            <person name="Helfrich E.J."/>
            <person name="Brachmann A.O."/>
            <person name="Gurgui C."/>
            <person name="Wakimoto T."/>
            <person name="Kracht M."/>
            <person name="Crusemann M."/>
            <person name="Hentschel U."/>
            <person name="Abe I."/>
            <person name="Matsunaga S."/>
            <person name="Kalinowski J."/>
            <person name="Takeyama H."/>
            <person name="Piel J."/>
        </authorList>
    </citation>
    <scope>NUCLEOTIDE SEQUENCE [LARGE SCALE GENOMIC DNA]</scope>
    <source>
        <strain evidence="3">TSY2</strain>
    </source>
</reference>
<evidence type="ECO:0000313" key="2">
    <source>
        <dbReference type="EMBL" id="ETX03560.1"/>
    </source>
</evidence>